<evidence type="ECO:0000256" key="3">
    <source>
        <dbReference type="ARBA" id="ARBA00022475"/>
    </source>
</evidence>
<keyword evidence="6 12" id="KW-1133">Transmembrane helix</keyword>
<dbReference type="AlphaFoldDB" id="A0AAW1B5C7"/>
<feature type="transmembrane region" description="Helical" evidence="12">
    <location>
        <begin position="736"/>
        <end position="760"/>
    </location>
</feature>
<dbReference type="SUPFAM" id="SSF53822">
    <property type="entry name" value="Periplasmic binding protein-like I"/>
    <property type="match status" value="1"/>
</dbReference>
<evidence type="ECO:0000256" key="12">
    <source>
        <dbReference type="SAM" id="Phobius"/>
    </source>
</evidence>
<feature type="transmembrane region" description="Helical" evidence="12">
    <location>
        <begin position="693"/>
        <end position="711"/>
    </location>
</feature>
<evidence type="ECO:0000259" key="13">
    <source>
        <dbReference type="PROSITE" id="PS50259"/>
    </source>
</evidence>
<dbReference type="Gene3D" id="3.40.50.2300">
    <property type="match status" value="2"/>
</dbReference>
<keyword evidence="10" id="KW-0325">Glycoprotein</keyword>
<dbReference type="CDD" id="cd15283">
    <property type="entry name" value="7tmC_V2R_pheromone"/>
    <property type="match status" value="1"/>
</dbReference>
<feature type="transmembrane region" description="Helical" evidence="12">
    <location>
        <begin position="798"/>
        <end position="820"/>
    </location>
</feature>
<sequence length="841" mass="96960">MSHEFYQLGNFAIGQIASQIFFLHFSTNFNEQPSMFSMKEAIVMPKNYQYILAFVFAIKEINEDSMILPNGTLGLHILDNYCSRQITYEATLRLLSTKNRFIPNYKCDPENHLMAVIGGLDSETSLYMATILNFYKIPQITYGSLVLGLSDEILLPSLYRMVPNEDSQYSGIVQLLIYFRWTWIGLFAVNDDNGERFFQVIVPMLFENHICFAFIKRTHKWADLAELLDLFLDDLETFPSLMKSKANVFIAHGTQESMLNLIWYLQVAAWDSHIGKVWVVTEQWDFTLTDYQKNMDILPFQGAISFSVHSNEVPGFTAFLDNVKPFWRREDGFIKDFWEKAFSCSLKNYKITENEEHKKKCTGKEKLESLPRTFFEMRMTGQSYNIYNAAHAIAHTLHTIYEAKAKYRRRVPGGILKFWNLQPWQFHPFLRGISFNNSAGEIVHFDENGKLVTGFDVINWVTFPNQSYVRVKFGTLDPLAPQSKELSIHDESIVWHRMFNQVLPISVCNDQCHTGLHKEKKEGEPFCCYICVPCPERKISNQKDMDFCTECQEDEYSNFQQNQCIPKLLNYLSYKELLGITLMGFSIVFAVSTIWVLRTFWKHQETPIVKANNRNLTYTLLFSLFLCFLCSLLFIGKPTSTTCTLRQTAFGIVFSLALSSVLAKTITVVLAFVATKPGSKMRKWLGRKLGNTIVISCTAIQVCICSLWLFTSPPFPDRDLNSLHEEIILECNEGSVTMFCLVLGYMSFLAMVSFSVAFFARKLPDSFNEAKFITFSMLVFCSVWFSFGPMYLRTKGKFVVAVEVFSILTSSAGLLSCIFFPKCYIIVFRSELNNKEQLIRR</sequence>
<evidence type="ECO:0000256" key="1">
    <source>
        <dbReference type="ARBA" id="ARBA00004651"/>
    </source>
</evidence>
<dbReference type="PROSITE" id="PS00981">
    <property type="entry name" value="G_PROTEIN_RECEP_F3_3"/>
    <property type="match status" value="1"/>
</dbReference>
<keyword evidence="7" id="KW-0297">G-protein coupled receptor</keyword>
<dbReference type="Gene3D" id="2.10.50.30">
    <property type="entry name" value="GPCR, family 3, nine cysteines domain"/>
    <property type="match status" value="1"/>
</dbReference>
<keyword evidence="5" id="KW-0732">Signal</keyword>
<keyword evidence="8 12" id="KW-0472">Membrane</keyword>
<feature type="transmembrane region" description="Helical" evidence="12">
    <location>
        <begin position="772"/>
        <end position="792"/>
    </location>
</feature>
<protein>
    <submittedName>
        <fullName evidence="14">Type-2 vomeronasal receptor</fullName>
    </submittedName>
</protein>
<evidence type="ECO:0000256" key="5">
    <source>
        <dbReference type="ARBA" id="ARBA00022729"/>
    </source>
</evidence>
<dbReference type="FunFam" id="2.10.50.30:FF:000002">
    <property type="entry name" value="Vomeronasal 2 receptor, h1"/>
    <property type="match status" value="1"/>
</dbReference>
<dbReference type="PRINTS" id="PR01535">
    <property type="entry name" value="VOMERONASL2R"/>
</dbReference>
<comment type="subcellular location">
    <subcellularLocation>
        <location evidence="1">Cell membrane</location>
        <topology evidence="1">Multi-pass membrane protein</topology>
    </subcellularLocation>
</comment>
<name>A0AAW1B5C7_CROAD</name>
<feature type="transmembrane region" description="Helical" evidence="12">
    <location>
        <begin position="577"/>
        <end position="597"/>
    </location>
</feature>
<dbReference type="GO" id="GO:0004930">
    <property type="term" value="F:G protein-coupled receptor activity"/>
    <property type="evidence" value="ECO:0007669"/>
    <property type="project" value="UniProtKB-KW"/>
</dbReference>
<evidence type="ECO:0000256" key="6">
    <source>
        <dbReference type="ARBA" id="ARBA00022989"/>
    </source>
</evidence>
<dbReference type="PANTHER" id="PTHR24061">
    <property type="entry name" value="CALCIUM-SENSING RECEPTOR-RELATED"/>
    <property type="match status" value="1"/>
</dbReference>
<dbReference type="GO" id="GO:0005886">
    <property type="term" value="C:plasma membrane"/>
    <property type="evidence" value="ECO:0007669"/>
    <property type="project" value="UniProtKB-SubCell"/>
</dbReference>
<dbReference type="EMBL" id="JAOTOJ010000008">
    <property type="protein sequence ID" value="KAK9397349.1"/>
    <property type="molecule type" value="Genomic_DNA"/>
</dbReference>
<evidence type="ECO:0000313" key="14">
    <source>
        <dbReference type="EMBL" id="KAK9397349.1"/>
    </source>
</evidence>
<dbReference type="Pfam" id="PF07562">
    <property type="entry name" value="NCD3G"/>
    <property type="match status" value="1"/>
</dbReference>
<comment type="similarity">
    <text evidence="2">Belongs to the G-protein coupled receptor 3 family.</text>
</comment>
<keyword evidence="11" id="KW-0807">Transducer</keyword>
<dbReference type="InterPro" id="IPR001828">
    <property type="entry name" value="ANF_lig-bd_rcpt"/>
</dbReference>
<evidence type="ECO:0000256" key="7">
    <source>
        <dbReference type="ARBA" id="ARBA00023040"/>
    </source>
</evidence>
<evidence type="ECO:0000256" key="11">
    <source>
        <dbReference type="ARBA" id="ARBA00023224"/>
    </source>
</evidence>
<dbReference type="InterPro" id="IPR000337">
    <property type="entry name" value="GPCR_3"/>
</dbReference>
<dbReference type="PANTHER" id="PTHR24061:SF599">
    <property type="entry name" value="G-PROTEIN COUPLED RECEPTORS FAMILY 3 PROFILE DOMAIN-CONTAINING PROTEIN"/>
    <property type="match status" value="1"/>
</dbReference>
<evidence type="ECO:0000256" key="8">
    <source>
        <dbReference type="ARBA" id="ARBA00023136"/>
    </source>
</evidence>
<evidence type="ECO:0000256" key="4">
    <source>
        <dbReference type="ARBA" id="ARBA00022692"/>
    </source>
</evidence>
<comment type="caution">
    <text evidence="14">The sequence shown here is derived from an EMBL/GenBank/DDBJ whole genome shotgun (WGS) entry which is preliminary data.</text>
</comment>
<evidence type="ECO:0000256" key="2">
    <source>
        <dbReference type="ARBA" id="ARBA00007242"/>
    </source>
</evidence>
<dbReference type="InterPro" id="IPR017979">
    <property type="entry name" value="GPCR_3_CS"/>
</dbReference>
<dbReference type="Pfam" id="PF00003">
    <property type="entry name" value="7tm_3"/>
    <property type="match status" value="1"/>
</dbReference>
<proteinExistence type="inferred from homology"/>
<feature type="transmembrane region" description="Helical" evidence="12">
    <location>
        <begin position="618"/>
        <end position="636"/>
    </location>
</feature>
<organism evidence="14 15">
    <name type="scientific">Crotalus adamanteus</name>
    <name type="common">Eastern diamondback rattlesnake</name>
    <dbReference type="NCBI Taxonomy" id="8729"/>
    <lineage>
        <taxon>Eukaryota</taxon>
        <taxon>Metazoa</taxon>
        <taxon>Chordata</taxon>
        <taxon>Craniata</taxon>
        <taxon>Vertebrata</taxon>
        <taxon>Euteleostomi</taxon>
        <taxon>Lepidosauria</taxon>
        <taxon>Squamata</taxon>
        <taxon>Bifurcata</taxon>
        <taxon>Unidentata</taxon>
        <taxon>Episquamata</taxon>
        <taxon>Toxicofera</taxon>
        <taxon>Serpentes</taxon>
        <taxon>Colubroidea</taxon>
        <taxon>Viperidae</taxon>
        <taxon>Crotalinae</taxon>
        <taxon>Crotalus</taxon>
    </lineage>
</organism>
<evidence type="ECO:0000256" key="10">
    <source>
        <dbReference type="ARBA" id="ARBA00023180"/>
    </source>
</evidence>
<dbReference type="Pfam" id="PF01094">
    <property type="entry name" value="ANF_receptor"/>
    <property type="match status" value="1"/>
</dbReference>
<evidence type="ECO:0000313" key="15">
    <source>
        <dbReference type="Proteomes" id="UP001474421"/>
    </source>
</evidence>
<dbReference type="PROSITE" id="PS50259">
    <property type="entry name" value="G_PROTEIN_RECEP_F3_4"/>
    <property type="match status" value="1"/>
</dbReference>
<reference evidence="14 15" key="1">
    <citation type="journal article" date="2024" name="Proc. Natl. Acad. Sci. U.S.A.">
        <title>The genetic regulatory architecture and epigenomic basis for age-related changes in rattlesnake venom.</title>
        <authorList>
            <person name="Hogan M.P."/>
            <person name="Holding M.L."/>
            <person name="Nystrom G.S."/>
            <person name="Colston T.J."/>
            <person name="Bartlett D.A."/>
            <person name="Mason A.J."/>
            <person name="Ellsworth S.A."/>
            <person name="Rautsaw R.M."/>
            <person name="Lawrence K.C."/>
            <person name="Strickland J.L."/>
            <person name="He B."/>
            <person name="Fraser P."/>
            <person name="Margres M.J."/>
            <person name="Gilbert D.M."/>
            <person name="Gibbs H.L."/>
            <person name="Parkinson C.L."/>
            <person name="Rokyta D.R."/>
        </authorList>
    </citation>
    <scope>NUCLEOTIDE SEQUENCE [LARGE SCALE GENOMIC DNA]</scope>
    <source>
        <strain evidence="14">DRR0105</strain>
    </source>
</reference>
<dbReference type="InterPro" id="IPR004073">
    <property type="entry name" value="GPCR_3_vmron_rcpt_2"/>
</dbReference>
<dbReference type="InterPro" id="IPR038550">
    <property type="entry name" value="GPCR_3_9-Cys_sf"/>
</dbReference>
<dbReference type="InterPro" id="IPR017978">
    <property type="entry name" value="GPCR_3_C"/>
</dbReference>
<dbReference type="FunFam" id="3.40.50.2300:FF:000024">
    <property type="entry name" value="Vomeronasal 2, receptor 73"/>
    <property type="match status" value="1"/>
</dbReference>
<keyword evidence="9 14" id="KW-0675">Receptor</keyword>
<dbReference type="InterPro" id="IPR000068">
    <property type="entry name" value="GPCR_3_Ca_sens_rcpt-rel"/>
</dbReference>
<feature type="domain" description="G-protein coupled receptors family 3 profile" evidence="13">
    <location>
        <begin position="578"/>
        <end position="841"/>
    </location>
</feature>
<accession>A0AAW1B5C7</accession>
<dbReference type="InterPro" id="IPR028082">
    <property type="entry name" value="Peripla_BP_I"/>
</dbReference>
<dbReference type="PRINTS" id="PR00248">
    <property type="entry name" value="GPCRMGR"/>
</dbReference>
<gene>
    <name evidence="14" type="ORF">NXF25_020710</name>
</gene>
<feature type="transmembrane region" description="Helical" evidence="12">
    <location>
        <begin position="648"/>
        <end position="673"/>
    </location>
</feature>
<evidence type="ECO:0000256" key="9">
    <source>
        <dbReference type="ARBA" id="ARBA00023170"/>
    </source>
</evidence>
<dbReference type="InterPro" id="IPR011500">
    <property type="entry name" value="GPCR_3_9-Cys_dom"/>
</dbReference>
<keyword evidence="3" id="KW-1003">Cell membrane</keyword>
<keyword evidence="4 12" id="KW-0812">Transmembrane</keyword>
<dbReference type="Proteomes" id="UP001474421">
    <property type="component" value="Unassembled WGS sequence"/>
</dbReference>
<keyword evidence="15" id="KW-1185">Reference proteome</keyword>